<dbReference type="Proteomes" id="UP000606172">
    <property type="component" value="Unassembled WGS sequence"/>
</dbReference>
<dbReference type="AlphaFoldDB" id="A0A919RG78"/>
<comment type="caution">
    <text evidence="1">The sequence shown here is derived from an EMBL/GenBank/DDBJ whole genome shotgun (WGS) entry which is preliminary data.</text>
</comment>
<organism evidence="1 2">
    <name type="scientific">Sinosporangium siamense</name>
    <dbReference type="NCBI Taxonomy" id="1367973"/>
    <lineage>
        <taxon>Bacteria</taxon>
        <taxon>Bacillati</taxon>
        <taxon>Actinomycetota</taxon>
        <taxon>Actinomycetes</taxon>
        <taxon>Streptosporangiales</taxon>
        <taxon>Streptosporangiaceae</taxon>
        <taxon>Sinosporangium</taxon>
    </lineage>
</organism>
<evidence type="ECO:0000313" key="1">
    <source>
        <dbReference type="EMBL" id="GII91814.1"/>
    </source>
</evidence>
<evidence type="ECO:0000313" key="2">
    <source>
        <dbReference type="Proteomes" id="UP000606172"/>
    </source>
</evidence>
<name>A0A919RG78_9ACTN</name>
<sequence length="144" mass="16109">MTVGMLLSFRTANRRRNLDDYDESDEVWCVLDTELDSNLTGRMLAKAGGKVRLALSTPCFDFWLLLHHKDHRAPFQAAGDAEKALKCVLPGWSKGNTRFADFRDGVDDACRRAKAADPEGENHMRNPSTSVWRLVESIQASAKA</sequence>
<gene>
    <name evidence="1" type="ORF">Ssi02_20450</name>
</gene>
<dbReference type="RefSeq" id="WP_204024006.1">
    <property type="nucleotide sequence ID" value="NZ_BOOW01000012.1"/>
</dbReference>
<reference evidence="1" key="1">
    <citation type="submission" date="2021-01" db="EMBL/GenBank/DDBJ databases">
        <title>Whole genome shotgun sequence of Sinosporangium siamense NBRC 109515.</title>
        <authorList>
            <person name="Komaki H."/>
            <person name="Tamura T."/>
        </authorList>
    </citation>
    <scope>NUCLEOTIDE SEQUENCE</scope>
    <source>
        <strain evidence="1">NBRC 109515</strain>
    </source>
</reference>
<keyword evidence="2" id="KW-1185">Reference proteome</keyword>
<dbReference type="InterPro" id="IPR025591">
    <property type="entry name" value="RloB"/>
</dbReference>
<evidence type="ECO:0008006" key="3">
    <source>
        <dbReference type="Google" id="ProtNLM"/>
    </source>
</evidence>
<accession>A0A919RG78</accession>
<protein>
    <recommendedName>
        <fullName evidence="3">RloB domain-containing protein</fullName>
    </recommendedName>
</protein>
<dbReference type="Pfam" id="PF13707">
    <property type="entry name" value="RloB"/>
    <property type="match status" value="1"/>
</dbReference>
<dbReference type="EMBL" id="BOOW01000012">
    <property type="protein sequence ID" value="GII91814.1"/>
    <property type="molecule type" value="Genomic_DNA"/>
</dbReference>
<proteinExistence type="predicted"/>